<feature type="transmembrane region" description="Helical" evidence="1">
    <location>
        <begin position="36"/>
        <end position="55"/>
    </location>
</feature>
<sequence>MQHEPHRDQIDNPTLFVINLLLALIASALFFGPQVIFYGALVLAPTGLALIVLLTRGYGQPAL</sequence>
<protein>
    <submittedName>
        <fullName evidence="2">Uncharacterized protein</fullName>
    </submittedName>
</protein>
<evidence type="ECO:0000313" key="3">
    <source>
        <dbReference type="Proteomes" id="UP000033774"/>
    </source>
</evidence>
<reference evidence="2 3" key="1">
    <citation type="submission" date="2015-03" db="EMBL/GenBank/DDBJ databases">
        <title>Draft genome sequence of Elstera litoralis.</title>
        <authorList>
            <person name="Rahalkar M.C."/>
            <person name="Dhakephalkar P.K."/>
            <person name="Pore S.D."/>
            <person name="Arora P."/>
            <person name="Kapse N.G."/>
            <person name="Pandit P.S."/>
        </authorList>
    </citation>
    <scope>NUCLEOTIDE SEQUENCE [LARGE SCALE GENOMIC DNA]</scope>
    <source>
        <strain evidence="2 3">Dia-1</strain>
    </source>
</reference>
<keyword evidence="1" id="KW-1133">Transmembrane helix</keyword>
<dbReference type="Proteomes" id="UP000033774">
    <property type="component" value="Unassembled WGS sequence"/>
</dbReference>
<accession>A0A0F3ITV7</accession>
<keyword evidence="1" id="KW-0472">Membrane</keyword>
<organism evidence="2 3">
    <name type="scientific">Elstera litoralis</name>
    <dbReference type="NCBI Taxonomy" id="552518"/>
    <lineage>
        <taxon>Bacteria</taxon>
        <taxon>Pseudomonadati</taxon>
        <taxon>Pseudomonadota</taxon>
        <taxon>Alphaproteobacteria</taxon>
        <taxon>Rhodospirillales</taxon>
        <taxon>Rhodospirillaceae</taxon>
        <taxon>Elstera</taxon>
    </lineage>
</organism>
<evidence type="ECO:0000313" key="2">
    <source>
        <dbReference type="EMBL" id="KJV10170.1"/>
    </source>
</evidence>
<dbReference type="OrthoDB" id="9973096at2"/>
<dbReference type="EMBL" id="LAJY01000137">
    <property type="protein sequence ID" value="KJV10170.1"/>
    <property type="molecule type" value="Genomic_DNA"/>
</dbReference>
<keyword evidence="1" id="KW-0812">Transmembrane</keyword>
<evidence type="ECO:0000256" key="1">
    <source>
        <dbReference type="SAM" id="Phobius"/>
    </source>
</evidence>
<dbReference type="RefSeq" id="WP_045775180.1">
    <property type="nucleotide sequence ID" value="NZ_LAJY01000137.1"/>
</dbReference>
<comment type="caution">
    <text evidence="2">The sequence shown here is derived from an EMBL/GenBank/DDBJ whole genome shotgun (WGS) entry which is preliminary data.</text>
</comment>
<proteinExistence type="predicted"/>
<dbReference type="AlphaFoldDB" id="A0A0F3ITV7"/>
<name>A0A0F3ITV7_9PROT</name>
<keyword evidence="3" id="KW-1185">Reference proteome</keyword>
<gene>
    <name evidence="2" type="ORF">VZ95_06785</name>
</gene>
<feature type="transmembrane region" description="Helical" evidence="1">
    <location>
        <begin position="12"/>
        <end position="30"/>
    </location>
</feature>